<gene>
    <name evidence="3" type="ORF">GK047_06480</name>
</gene>
<dbReference type="PANTHER" id="PTHR34216:SF7">
    <property type="entry name" value="POLY-BETA-1,6-N-ACETYL-D-GLUCOSAMINE N-DEACETYLASE"/>
    <property type="match status" value="1"/>
</dbReference>
<dbReference type="RefSeq" id="WP_163942801.1">
    <property type="nucleotide sequence ID" value="NZ_JAAIKC010000001.1"/>
</dbReference>
<feature type="domain" description="NodB homology" evidence="2">
    <location>
        <begin position="72"/>
        <end position="312"/>
    </location>
</feature>
<dbReference type="PANTHER" id="PTHR34216">
    <property type="match status" value="1"/>
</dbReference>
<evidence type="ECO:0000256" key="1">
    <source>
        <dbReference type="ARBA" id="ARBA00022729"/>
    </source>
</evidence>
<protein>
    <submittedName>
        <fullName evidence="3">Polysaccharide deacetylase family protein</fullName>
    </submittedName>
</protein>
<evidence type="ECO:0000313" key="3">
    <source>
        <dbReference type="EMBL" id="NEW05666.1"/>
    </source>
</evidence>
<proteinExistence type="predicted"/>
<dbReference type="Pfam" id="PF01522">
    <property type="entry name" value="Polysacc_deac_1"/>
    <property type="match status" value="1"/>
</dbReference>
<evidence type="ECO:0000259" key="2">
    <source>
        <dbReference type="PROSITE" id="PS51677"/>
    </source>
</evidence>
<dbReference type="CDD" id="cd10918">
    <property type="entry name" value="CE4_NodB_like_5s_6s"/>
    <property type="match status" value="1"/>
</dbReference>
<dbReference type="SUPFAM" id="SSF88713">
    <property type="entry name" value="Glycoside hydrolase/deacetylase"/>
    <property type="match status" value="1"/>
</dbReference>
<sequence length="312" mass="36298">MTSYRTMIMMFHSILTDTKLQSRYIQYPRQEMSARDFREIIEGLQARDYQFISLNELHTRLEQNDRELKRFPFVCFTFDDGYTNNYTHAFPIMEEYQIPFTLYLTTGYPDRDVIHISEAVEDLVRNRPNMVLTIDGDTLTYDTSTNDGKIKAIREIEQVLAQTCSTVNEMVELLQINAEQYRHYGLNWNQIGKLNESPLCTIGAHTRTHPNLTLLDMDDLRKELVEPKARIEAVIGEEVVHFSYPYGRYNENVREEAIKAGYKMITTTRGGPFIPTNFDLYALPRVCGVPDFQFEDSDSLANRGVKPSEKLQ</sequence>
<dbReference type="InterPro" id="IPR051398">
    <property type="entry name" value="Polysacch_Deacetylase"/>
</dbReference>
<accession>A0A6G3ZTX5</accession>
<dbReference type="AlphaFoldDB" id="A0A6G3ZTX5"/>
<dbReference type="InterPro" id="IPR002509">
    <property type="entry name" value="NODB_dom"/>
</dbReference>
<comment type="caution">
    <text evidence="3">The sequence shown here is derived from an EMBL/GenBank/DDBJ whole genome shotgun (WGS) entry which is preliminary data.</text>
</comment>
<dbReference type="GO" id="GO:0016810">
    <property type="term" value="F:hydrolase activity, acting on carbon-nitrogen (but not peptide) bonds"/>
    <property type="evidence" value="ECO:0007669"/>
    <property type="project" value="InterPro"/>
</dbReference>
<dbReference type="PROSITE" id="PS51677">
    <property type="entry name" value="NODB"/>
    <property type="match status" value="1"/>
</dbReference>
<reference evidence="3" key="1">
    <citation type="submission" date="2020-02" db="EMBL/GenBank/DDBJ databases">
        <authorList>
            <person name="Shen X.-R."/>
            <person name="Zhang Y.-X."/>
        </authorList>
    </citation>
    <scope>NUCLEOTIDE SEQUENCE</scope>
    <source>
        <strain evidence="3">SYP-B3998</strain>
    </source>
</reference>
<organism evidence="3">
    <name type="scientific">Paenibacillus sp. SYP-B3998</name>
    <dbReference type="NCBI Taxonomy" id="2678564"/>
    <lineage>
        <taxon>Bacteria</taxon>
        <taxon>Bacillati</taxon>
        <taxon>Bacillota</taxon>
        <taxon>Bacilli</taxon>
        <taxon>Bacillales</taxon>
        <taxon>Paenibacillaceae</taxon>
        <taxon>Paenibacillus</taxon>
    </lineage>
</organism>
<dbReference type="Gene3D" id="3.20.20.370">
    <property type="entry name" value="Glycoside hydrolase/deacetylase"/>
    <property type="match status" value="1"/>
</dbReference>
<dbReference type="GO" id="GO:0005975">
    <property type="term" value="P:carbohydrate metabolic process"/>
    <property type="evidence" value="ECO:0007669"/>
    <property type="project" value="InterPro"/>
</dbReference>
<dbReference type="EMBL" id="JAAIKC010000001">
    <property type="protein sequence ID" value="NEW05666.1"/>
    <property type="molecule type" value="Genomic_DNA"/>
</dbReference>
<name>A0A6G3ZTX5_9BACL</name>
<dbReference type="InterPro" id="IPR011330">
    <property type="entry name" value="Glyco_hydro/deAcase_b/a-brl"/>
</dbReference>
<keyword evidence="1" id="KW-0732">Signal</keyword>